<evidence type="ECO:0000256" key="7">
    <source>
        <dbReference type="SAM" id="MobiDB-lite"/>
    </source>
</evidence>
<evidence type="ECO:0000256" key="5">
    <source>
        <dbReference type="ARBA" id="ARBA00022801"/>
    </source>
</evidence>
<feature type="compositionally biased region" description="Polar residues" evidence="7">
    <location>
        <begin position="534"/>
        <end position="558"/>
    </location>
</feature>
<name>A0A438E340_VITVI</name>
<evidence type="ECO:0000313" key="12">
    <source>
        <dbReference type="EMBL" id="RVW42134.1"/>
    </source>
</evidence>
<keyword evidence="6" id="KW-0695">RNA-directed DNA polymerase</keyword>
<dbReference type="FunFam" id="3.10.20.370:FF:000001">
    <property type="entry name" value="Retrovirus-related Pol polyprotein from transposon 17.6-like protein"/>
    <property type="match status" value="1"/>
</dbReference>
<dbReference type="InterPro" id="IPR012337">
    <property type="entry name" value="RNaseH-like_sf"/>
</dbReference>
<dbReference type="GO" id="GO:0016787">
    <property type="term" value="F:hydrolase activity"/>
    <property type="evidence" value="ECO:0007669"/>
    <property type="project" value="UniProtKB-KW"/>
</dbReference>
<dbReference type="InterPro" id="IPR041588">
    <property type="entry name" value="Integrase_H2C2"/>
</dbReference>
<evidence type="ECO:0000256" key="2">
    <source>
        <dbReference type="ARBA" id="ARBA00022695"/>
    </source>
</evidence>
<dbReference type="InterPro" id="IPR041373">
    <property type="entry name" value="RT_RNaseH"/>
</dbReference>
<keyword evidence="8" id="KW-1133">Transmembrane helix</keyword>
<accession>A0A438E340</accession>
<dbReference type="Gene3D" id="3.10.10.10">
    <property type="entry name" value="HIV Type 1 Reverse Transcriptase, subunit A, domain 1"/>
    <property type="match status" value="1"/>
</dbReference>
<dbReference type="Gene3D" id="3.30.420.10">
    <property type="entry name" value="Ribonuclease H-like superfamily/Ribonuclease H"/>
    <property type="match status" value="2"/>
</dbReference>
<dbReference type="CDD" id="cd00303">
    <property type="entry name" value="retropepsin_like"/>
    <property type="match status" value="1"/>
</dbReference>
<keyword evidence="2" id="KW-0548">Nucleotidyltransferase</keyword>
<dbReference type="Gene3D" id="1.10.340.70">
    <property type="match status" value="1"/>
</dbReference>
<dbReference type="InterPro" id="IPR043502">
    <property type="entry name" value="DNA/RNA_pol_sf"/>
</dbReference>
<dbReference type="PANTHER" id="PTHR35046">
    <property type="entry name" value="ZINC KNUCKLE (CCHC-TYPE) FAMILY PROTEIN"/>
    <property type="match status" value="1"/>
</dbReference>
<keyword evidence="8" id="KW-0812">Transmembrane</keyword>
<proteinExistence type="predicted"/>
<dbReference type="SUPFAM" id="SSF53098">
    <property type="entry name" value="Ribonuclease H-like"/>
    <property type="match status" value="1"/>
</dbReference>
<dbReference type="GO" id="GO:0004519">
    <property type="term" value="F:endonuclease activity"/>
    <property type="evidence" value="ECO:0007669"/>
    <property type="project" value="UniProtKB-KW"/>
</dbReference>
<gene>
    <name evidence="12" type="primary">RUS3_3</name>
    <name evidence="12" type="ORF">CK203_085799</name>
</gene>
<evidence type="ECO:0000256" key="4">
    <source>
        <dbReference type="ARBA" id="ARBA00022759"/>
    </source>
</evidence>
<dbReference type="FunFam" id="3.30.70.270:FF:000020">
    <property type="entry name" value="Transposon Tf2-6 polyprotein-like Protein"/>
    <property type="match status" value="1"/>
</dbReference>
<dbReference type="CDD" id="cd09274">
    <property type="entry name" value="RNase_HI_RT_Ty3"/>
    <property type="match status" value="1"/>
</dbReference>
<evidence type="ECO:0000256" key="3">
    <source>
        <dbReference type="ARBA" id="ARBA00022722"/>
    </source>
</evidence>
<feature type="transmembrane region" description="Helical" evidence="8">
    <location>
        <begin position="284"/>
        <end position="303"/>
    </location>
</feature>
<organism evidence="12 13">
    <name type="scientific">Vitis vinifera</name>
    <name type="common">Grape</name>
    <dbReference type="NCBI Taxonomy" id="29760"/>
    <lineage>
        <taxon>Eukaryota</taxon>
        <taxon>Viridiplantae</taxon>
        <taxon>Streptophyta</taxon>
        <taxon>Embryophyta</taxon>
        <taxon>Tracheophyta</taxon>
        <taxon>Spermatophyta</taxon>
        <taxon>Magnoliopsida</taxon>
        <taxon>eudicotyledons</taxon>
        <taxon>Gunneridae</taxon>
        <taxon>Pentapetalae</taxon>
        <taxon>rosids</taxon>
        <taxon>Vitales</taxon>
        <taxon>Vitaceae</taxon>
        <taxon>Viteae</taxon>
        <taxon>Vitis</taxon>
    </lineage>
</organism>
<dbReference type="Gene3D" id="3.30.70.270">
    <property type="match status" value="2"/>
</dbReference>
<evidence type="ECO:0000256" key="6">
    <source>
        <dbReference type="ARBA" id="ARBA00022918"/>
    </source>
</evidence>
<feature type="domain" description="Reverse transcriptase RNase H-like" evidence="10">
    <location>
        <begin position="1034"/>
        <end position="1133"/>
    </location>
</feature>
<feature type="domain" description="Protein root UVB sensitive/RUS" evidence="9">
    <location>
        <begin position="102"/>
        <end position="301"/>
    </location>
</feature>
<keyword evidence="3" id="KW-0540">Nuclease</keyword>
<feature type="domain" description="Integrase zinc-binding" evidence="11">
    <location>
        <begin position="1217"/>
        <end position="1272"/>
    </location>
</feature>
<dbReference type="Pfam" id="PF17921">
    <property type="entry name" value="Integrase_H2C2"/>
    <property type="match status" value="1"/>
</dbReference>
<keyword evidence="1" id="KW-0808">Transferase</keyword>
<dbReference type="GO" id="GO:0003964">
    <property type="term" value="F:RNA-directed DNA polymerase activity"/>
    <property type="evidence" value="ECO:0007669"/>
    <property type="project" value="UniProtKB-KW"/>
</dbReference>
<dbReference type="InterPro" id="IPR043128">
    <property type="entry name" value="Rev_trsase/Diguanyl_cyclase"/>
</dbReference>
<evidence type="ECO:0000259" key="10">
    <source>
        <dbReference type="Pfam" id="PF17917"/>
    </source>
</evidence>
<dbReference type="Pfam" id="PF17917">
    <property type="entry name" value="RT_RNaseH"/>
    <property type="match status" value="1"/>
</dbReference>
<dbReference type="InterPro" id="IPR036397">
    <property type="entry name" value="RNaseH_sf"/>
</dbReference>
<dbReference type="SUPFAM" id="SSF56672">
    <property type="entry name" value="DNA/RNA polymerases"/>
    <property type="match status" value="1"/>
</dbReference>
<feature type="transmembrane region" description="Helical" evidence="8">
    <location>
        <begin position="205"/>
        <end position="223"/>
    </location>
</feature>
<keyword evidence="4" id="KW-0255">Endonuclease</keyword>
<keyword evidence="5" id="KW-0378">Hydrolase</keyword>
<dbReference type="InterPro" id="IPR054549">
    <property type="entry name" value="UVB_sens_RUS_dom"/>
</dbReference>
<evidence type="ECO:0000259" key="11">
    <source>
        <dbReference type="Pfam" id="PF17921"/>
    </source>
</evidence>
<feature type="region of interest" description="Disordered" evidence="7">
    <location>
        <begin position="534"/>
        <end position="560"/>
    </location>
</feature>
<keyword evidence="8" id="KW-0472">Membrane</keyword>
<evidence type="ECO:0000259" key="9">
    <source>
        <dbReference type="Pfam" id="PF04884"/>
    </source>
</evidence>
<sequence length="1671" mass="192022">MWRRSASVEQTSLPRPFSTFCIFRSAIPPEPSPFLIGMPPSPILKRLTQRFEESGMDAEERKKNSSEVTVEEWSGSSSSKLSRTATITSLSIRRSGSRFSHVWRRILQAFGFPSSVTPDYAPFQLWDSLQALLSAIGVGEKSATVIGATFQVLNTETVAVVFEGPNWNAWRNFIHFLPGSNLDSNAKMWRLVADLMNDLGMLMDLVSPLFPSAFVFIVCLGSLSRSFTGVASGATRAALTQHFALQNNAADISAKEGSQETVATMVGMAFGMLLARITMGHSVAIWFSFLSLTMFHMYGKWMLHTLSRIHQKHNLQVTLGECEGHMQLRSGATYASMSSKKTSSNQDADTIRLEEISATQQSHQDAIIQLNSKLDEIMKLLEKSQEKRPIEEEIASHQFRQSPNRSREEQDNFMMGNQRRAKLFELDDDVTKKKSSFCEGKVERSSTSMDNIENQAHRTGQPPIDTWDEMKLKMKEHFLPTDYEQLIRYKAGLRMEIQLEMIAAHTYTVDDVYQLALKIEEGLKFRVSRRPSSQIGSTFSNRTASKPLSTSNFRTPNHVNGGGNTQKLRMWLIRMCGGHGHYAVVCPTKSLHFCVEEPESELESYPKEEETYNEDEVSEECDYYDGSSLNIASQELVEKLNLKTERHPNPFRVAWVNDTSIPVSFRCLVTFLFGKDFEESVWCEVLPIKVSHILLGRPWLFDRKVQHDGYENTYALIHNGRKKILRPMKEVPPIKKSDENAQPKKVLTMCQFENESKETKVIFALMARKVEEFKEQDKEYPANARKILDDFSDLWPAELPNELPPMRDIQHAIDLIPGASLPNLPAYRMNPTEHAELKRQVDELLTKGFIRESLSPCGVPALLTQRRMDHGGLIFSKIDLRSGYHQIRIRPGDEWKHLSKLRMDCMSDHEEHLKQVMRTLRAEKFYINLKKYTFMSPSVVFLGFVVSSKGVETDPEKIKAIVDWPVPTNIHEVRSFHGMATFYRRFIRNFSSIMAPITECMKPGLFIWTKAANKAFEEIKSKMVNPPILLRLPDFEKVFEVACDASHVGIGAVLSQEGHPVAFFSEKLNGAKKKYSTYDLEFYAVVQAIRHWQHYLSYKEFVLYSDHEALRYLNSQKKLNSRHAKWSSFLQLFTFNLRHCAGIENKVADALSRKALLLVNMSTTTIGFEELKHCYDNDADFGDVYSSLLSGSKATCIDFQIFEGYLFYKNRLCLPRTSLRDHVIWELHGGEMGGHFGRDKTIALVEDRFFWPSLKKDVWKVIKQCRACQVGKVQSKIRGYIRHYQFSKMAHFIPCKKASDASYVAALFFKEVVRLHGLPQSIVSDRDVKFMSYFWKTLWAKLEICLRKWDNVLPQAEFAFNSSTNRTTGYSPFEVAYGLKPKQPVDLIPLPTSVRTSQDGDAFARHIRDIHEKVREKSKSAMRTIKRQQMHIEDIFSFQEGDLVMVRLRPERFHPGTYQKLQLRKRVHFGPIFNVEDLHIYRGHHNDVSEELDLQLPPTLSPRPEIEYVLDDQLVSTRQEDYPDLYELYQASNSSEPSSFKPGRIDGGKLFKVRLLEGLSETLRQPSLGLSYIKFASLLAMEEGSSFGKSGESGWWSPQFFRQFHDWELEVVTNFFRKLQACLVRREEGDSLEWKEFKEEVSLSYKAVFGIPCSHEYEFFAWEASWAEFYD</sequence>
<dbReference type="GO" id="GO:0003676">
    <property type="term" value="F:nucleic acid binding"/>
    <property type="evidence" value="ECO:0007669"/>
    <property type="project" value="InterPro"/>
</dbReference>
<dbReference type="EMBL" id="QGNW01001414">
    <property type="protein sequence ID" value="RVW42134.1"/>
    <property type="molecule type" value="Genomic_DNA"/>
</dbReference>
<dbReference type="Pfam" id="PF04884">
    <property type="entry name" value="UVB_sens_prot"/>
    <property type="match status" value="1"/>
</dbReference>
<evidence type="ECO:0000313" key="13">
    <source>
        <dbReference type="Proteomes" id="UP000288805"/>
    </source>
</evidence>
<evidence type="ECO:0000256" key="1">
    <source>
        <dbReference type="ARBA" id="ARBA00022679"/>
    </source>
</evidence>
<dbReference type="FunFam" id="1.10.340.70:FF:000001">
    <property type="entry name" value="Retrovirus-related Pol polyprotein from transposon gypsy-like Protein"/>
    <property type="match status" value="1"/>
</dbReference>
<comment type="caution">
    <text evidence="12">The sequence shown here is derived from an EMBL/GenBank/DDBJ whole genome shotgun (WGS) entry which is preliminary data.</text>
</comment>
<protein>
    <submittedName>
        <fullName evidence="12">Protein root UVB sensitive 3</fullName>
    </submittedName>
</protein>
<dbReference type="Proteomes" id="UP000288805">
    <property type="component" value="Unassembled WGS sequence"/>
</dbReference>
<reference evidence="12 13" key="1">
    <citation type="journal article" date="2018" name="PLoS Genet.">
        <title>Population sequencing reveals clonal diversity and ancestral inbreeding in the grapevine cultivar Chardonnay.</title>
        <authorList>
            <person name="Roach M.J."/>
            <person name="Johnson D.L."/>
            <person name="Bohlmann J."/>
            <person name="van Vuuren H.J."/>
            <person name="Jones S.J."/>
            <person name="Pretorius I.S."/>
            <person name="Schmidt S.A."/>
            <person name="Borneman A.R."/>
        </authorList>
    </citation>
    <scope>NUCLEOTIDE SEQUENCE [LARGE SCALE GENOMIC DNA]</scope>
    <source>
        <strain evidence="13">cv. Chardonnay</strain>
        <tissue evidence="12">Leaf</tissue>
    </source>
</reference>
<evidence type="ECO:0000256" key="8">
    <source>
        <dbReference type="SAM" id="Phobius"/>
    </source>
</evidence>
<dbReference type="PANTHER" id="PTHR35046:SF26">
    <property type="entry name" value="RNA-DIRECTED DNA POLYMERASE"/>
    <property type="match status" value="1"/>
</dbReference>